<dbReference type="SUPFAM" id="SSF48726">
    <property type="entry name" value="Immunoglobulin"/>
    <property type="match status" value="1"/>
</dbReference>
<accession>A0AAW1FAS7</accession>
<dbReference type="PANTHER" id="PTHR11738">
    <property type="entry name" value="MHC CLASS I NK CELL RECEPTOR"/>
    <property type="match status" value="1"/>
</dbReference>
<comment type="caution">
    <text evidence="5">The sequence shown here is derived from an EMBL/GenBank/DDBJ whole genome shotgun (WGS) entry which is preliminary data.</text>
</comment>
<dbReference type="PANTHER" id="PTHR11738:SF186">
    <property type="entry name" value="OSTEOCLAST-ASSOCIATED IMMUNOGLOBULIN-LIKE RECEPTOR"/>
    <property type="match status" value="1"/>
</dbReference>
<evidence type="ECO:0000256" key="3">
    <source>
        <dbReference type="SAM" id="Phobius"/>
    </source>
</evidence>
<organism evidence="5 6">
    <name type="scientific">Zoarces viviparus</name>
    <name type="common">Viviparous eelpout</name>
    <name type="synonym">Blennius viviparus</name>
    <dbReference type="NCBI Taxonomy" id="48416"/>
    <lineage>
        <taxon>Eukaryota</taxon>
        <taxon>Metazoa</taxon>
        <taxon>Chordata</taxon>
        <taxon>Craniata</taxon>
        <taxon>Vertebrata</taxon>
        <taxon>Euteleostomi</taxon>
        <taxon>Actinopterygii</taxon>
        <taxon>Neopterygii</taxon>
        <taxon>Teleostei</taxon>
        <taxon>Neoteleostei</taxon>
        <taxon>Acanthomorphata</taxon>
        <taxon>Eupercaria</taxon>
        <taxon>Perciformes</taxon>
        <taxon>Cottioidei</taxon>
        <taxon>Zoarcales</taxon>
        <taxon>Zoarcidae</taxon>
        <taxon>Zoarcinae</taxon>
        <taxon>Zoarces</taxon>
    </lineage>
</organism>
<dbReference type="InterPro" id="IPR036179">
    <property type="entry name" value="Ig-like_dom_sf"/>
</dbReference>
<dbReference type="Proteomes" id="UP001488805">
    <property type="component" value="Unassembled WGS sequence"/>
</dbReference>
<evidence type="ECO:0000256" key="1">
    <source>
        <dbReference type="ARBA" id="ARBA00023157"/>
    </source>
</evidence>
<name>A0AAW1FAS7_ZOAVI</name>
<reference evidence="5 6" key="1">
    <citation type="journal article" date="2024" name="Genome Biol. Evol.">
        <title>Chromosome-level genome assembly of the viviparous eelpout Zoarces viviparus.</title>
        <authorList>
            <person name="Fuhrmann N."/>
            <person name="Brasseur M.V."/>
            <person name="Bakowski C.E."/>
            <person name="Podsiadlowski L."/>
            <person name="Prost S."/>
            <person name="Krehenwinkel H."/>
            <person name="Mayer C."/>
        </authorList>
    </citation>
    <scope>NUCLEOTIDE SEQUENCE [LARGE SCALE GENOMIC DNA]</scope>
    <source>
        <strain evidence="5">NO-MEL_2022_Ind0_liver</strain>
    </source>
</reference>
<keyword evidence="3" id="KW-0812">Transmembrane</keyword>
<proteinExistence type="predicted"/>
<feature type="transmembrane region" description="Helical" evidence="3">
    <location>
        <begin position="169"/>
        <end position="191"/>
    </location>
</feature>
<evidence type="ECO:0000256" key="2">
    <source>
        <dbReference type="SAM" id="MobiDB-lite"/>
    </source>
</evidence>
<sequence>MERYSENEAATFAFPAVDFSKTGSYFCEYQKNLINQVIYYPQGNTADLSVTVKLEKPSISLTSPHAMVIYSPDKISVTQGNSFSVTCSIQSIYPGGFFYLTESNSNTSEVIAAFGHSIFYLASFEFPLIDYKSQGEYYCVYGVNISSRSFWSVPSKSLQVTVVATSSSVALGVVMGLLVVLLVLVIGYLVWRRRRWGAGTVVQFINRFGGSIMPDMEDRSNRAFDGSRGPEDFNADVDDSVERVPEDLAGRVSYELEPLVLS</sequence>
<dbReference type="InterPro" id="IPR013783">
    <property type="entry name" value="Ig-like_fold"/>
</dbReference>
<keyword evidence="6" id="KW-1185">Reference proteome</keyword>
<keyword evidence="1" id="KW-1015">Disulfide bond</keyword>
<dbReference type="AlphaFoldDB" id="A0AAW1FAS7"/>
<feature type="domain" description="Ig-like" evidence="4">
    <location>
        <begin position="57"/>
        <end position="139"/>
    </location>
</feature>
<evidence type="ECO:0000313" key="6">
    <source>
        <dbReference type="Proteomes" id="UP001488805"/>
    </source>
</evidence>
<gene>
    <name evidence="5" type="ORF">VZT92_011052</name>
</gene>
<protein>
    <recommendedName>
        <fullName evidence="4">Ig-like domain-containing protein</fullName>
    </recommendedName>
</protein>
<keyword evidence="3" id="KW-0472">Membrane</keyword>
<dbReference type="Gene3D" id="2.60.40.10">
    <property type="entry name" value="Immunoglobulins"/>
    <property type="match status" value="1"/>
</dbReference>
<dbReference type="EMBL" id="JBCEZU010000089">
    <property type="protein sequence ID" value="KAK9531641.1"/>
    <property type="molecule type" value="Genomic_DNA"/>
</dbReference>
<evidence type="ECO:0000259" key="4">
    <source>
        <dbReference type="PROSITE" id="PS50835"/>
    </source>
</evidence>
<keyword evidence="3" id="KW-1133">Transmembrane helix</keyword>
<dbReference type="InterPro" id="IPR007110">
    <property type="entry name" value="Ig-like_dom"/>
</dbReference>
<dbReference type="InterPro" id="IPR050412">
    <property type="entry name" value="Ig-like_Receptors_ImmuneReg"/>
</dbReference>
<dbReference type="PROSITE" id="PS50835">
    <property type="entry name" value="IG_LIKE"/>
    <property type="match status" value="1"/>
</dbReference>
<evidence type="ECO:0000313" key="5">
    <source>
        <dbReference type="EMBL" id="KAK9531641.1"/>
    </source>
</evidence>
<feature type="region of interest" description="Disordered" evidence="2">
    <location>
        <begin position="220"/>
        <end position="239"/>
    </location>
</feature>
<dbReference type="GO" id="GO:0002764">
    <property type="term" value="P:immune response-regulating signaling pathway"/>
    <property type="evidence" value="ECO:0007669"/>
    <property type="project" value="TreeGrafter"/>
</dbReference>